<sequence length="114" mass="12214">MADLGTARTVRDRNGPPNAASGGARTDRTWPTRDPHRPQGGPQHSGPPKSGTARRTDRPYVANLSTARPVRDRNGPPKSRTARRTDRPHTAGLGAASAGPATAARRRIARRRVV</sequence>
<keyword evidence="3" id="KW-1185">Reference proteome</keyword>
<protein>
    <submittedName>
        <fullName evidence="2">Uncharacterized protein</fullName>
    </submittedName>
</protein>
<feature type="compositionally biased region" description="Basic and acidic residues" evidence="1">
    <location>
        <begin position="25"/>
        <end position="37"/>
    </location>
</feature>
<gene>
    <name evidence="2" type="ORF">BBN63_13680</name>
</gene>
<accession>A0A1U9QSB7</accession>
<dbReference type="EMBL" id="CP018047">
    <property type="protein sequence ID" value="AQU67136.1"/>
    <property type="molecule type" value="Genomic_DNA"/>
</dbReference>
<feature type="compositionally biased region" description="Low complexity" evidence="1">
    <location>
        <begin position="91"/>
        <end position="103"/>
    </location>
</feature>
<feature type="region of interest" description="Disordered" evidence="1">
    <location>
        <begin position="1"/>
        <end position="114"/>
    </location>
</feature>
<evidence type="ECO:0000313" key="3">
    <source>
        <dbReference type="Proteomes" id="UP000189677"/>
    </source>
</evidence>
<dbReference type="Proteomes" id="UP000189677">
    <property type="component" value="Chromosome"/>
</dbReference>
<dbReference type="KEGG" id="snw:BBN63_13680"/>
<name>A0A1U9QSB7_STRNV</name>
<dbReference type="AlphaFoldDB" id="A0A1U9QSB7"/>
<evidence type="ECO:0000256" key="1">
    <source>
        <dbReference type="SAM" id="MobiDB-lite"/>
    </source>
</evidence>
<feature type="compositionally biased region" description="Basic residues" evidence="1">
    <location>
        <begin position="104"/>
        <end position="114"/>
    </location>
</feature>
<reference evidence="2 3" key="1">
    <citation type="submission" date="2016-11" db="EMBL/GenBank/DDBJ databases">
        <title>Complete genome sequence of Streptomyces niveus SCSIO 3406.</title>
        <authorList>
            <person name="Zhu Q."/>
            <person name="Cheng W."/>
            <person name="Song Y."/>
            <person name="Li Q."/>
            <person name="Ju J."/>
        </authorList>
    </citation>
    <scope>NUCLEOTIDE SEQUENCE [LARGE SCALE GENOMIC DNA]</scope>
    <source>
        <strain evidence="2 3">SCSIO 3406</strain>
    </source>
</reference>
<proteinExistence type="predicted"/>
<organism evidence="2 3">
    <name type="scientific">Streptomyces niveus</name>
    <name type="common">Streptomyces spheroides</name>
    <dbReference type="NCBI Taxonomy" id="193462"/>
    <lineage>
        <taxon>Bacteria</taxon>
        <taxon>Bacillati</taxon>
        <taxon>Actinomycetota</taxon>
        <taxon>Actinomycetes</taxon>
        <taxon>Kitasatosporales</taxon>
        <taxon>Streptomycetaceae</taxon>
        <taxon>Streptomyces</taxon>
    </lineage>
</organism>
<evidence type="ECO:0000313" key="2">
    <source>
        <dbReference type="EMBL" id="AQU67136.1"/>
    </source>
</evidence>